<dbReference type="RefSeq" id="WP_344027316.1">
    <property type="nucleotide sequence ID" value="NZ_BAAABX010000048.1"/>
</dbReference>
<protein>
    <submittedName>
        <fullName evidence="6">Beta-ketoacyl-[acyl-carrier-protein] synthase family protein</fullName>
    </submittedName>
</protein>
<dbReference type="InterPro" id="IPR018201">
    <property type="entry name" value="Ketoacyl_synth_AS"/>
</dbReference>
<reference evidence="6 7" key="1">
    <citation type="journal article" date="2019" name="Int. J. Syst. Evol. Microbiol.">
        <title>The Global Catalogue of Microorganisms (GCM) 10K type strain sequencing project: providing services to taxonomists for standard genome sequencing and annotation.</title>
        <authorList>
            <consortium name="The Broad Institute Genomics Platform"/>
            <consortium name="The Broad Institute Genome Sequencing Center for Infectious Disease"/>
            <person name="Wu L."/>
            <person name="Ma J."/>
        </authorList>
    </citation>
    <scope>NUCLEOTIDE SEQUENCE [LARGE SCALE GENOMIC DNA]</scope>
    <source>
        <strain evidence="6 7">JCM 4788</strain>
    </source>
</reference>
<evidence type="ECO:0000313" key="6">
    <source>
        <dbReference type="EMBL" id="GAA0419209.1"/>
    </source>
</evidence>
<keyword evidence="3" id="KW-0012">Acyltransferase</keyword>
<comment type="similarity">
    <text evidence="1 4">Belongs to the thiolase-like superfamily. Beta-ketoacyl-ACP synthases family.</text>
</comment>
<dbReference type="SMART" id="SM00825">
    <property type="entry name" value="PKS_KS"/>
    <property type="match status" value="1"/>
</dbReference>
<dbReference type="PROSITE" id="PS00606">
    <property type="entry name" value="KS3_1"/>
    <property type="match status" value="1"/>
</dbReference>
<comment type="caution">
    <text evidence="6">The sequence shown here is derived from an EMBL/GenBank/DDBJ whole genome shotgun (WGS) entry which is preliminary data.</text>
</comment>
<evidence type="ECO:0000256" key="2">
    <source>
        <dbReference type="ARBA" id="ARBA00022679"/>
    </source>
</evidence>
<dbReference type="Gene3D" id="3.40.47.10">
    <property type="match status" value="1"/>
</dbReference>
<dbReference type="PANTHER" id="PTHR11712:SF336">
    <property type="entry name" value="3-OXOACYL-[ACYL-CARRIER-PROTEIN] SYNTHASE, MITOCHONDRIAL"/>
    <property type="match status" value="1"/>
</dbReference>
<evidence type="ECO:0000313" key="7">
    <source>
        <dbReference type="Proteomes" id="UP001500879"/>
    </source>
</evidence>
<dbReference type="PROSITE" id="PS52004">
    <property type="entry name" value="KS3_2"/>
    <property type="match status" value="1"/>
</dbReference>
<name>A0ABN0YXW6_9ACTN</name>
<keyword evidence="7" id="KW-1185">Reference proteome</keyword>
<sequence>MTQVLITGVGAVSGLGTGAEAMWRTLCAPPDSPPQRAPDPGARMPLPLIHLAPAEEGPEGRTTRLALTAAREAVADAGLDAAHRARSAVVMGTGGGNADLWERPLDPGRTDAPAFTVASLVAADLGAGGGATCVSNACSAGGFGLGIAVDMIRSGEADVVVAGGAEAYSRVALGCFNRMRAVDPYACRPFHRDRVGTVFGEGAAVLVLESAGHARRRGARRPYATLAGCGWSCDAHHLTAPDPDGVQIRRAMTEALADAGAPAESVGCVVPHGTGTRLNDVVESEALGAVFGERLARLPLYSLKALIGHTAGAAGALGAVTAALVLDRGTVPPNVPLGADQDPKCPVHLPQDGPEPLMGRHVMVNAFAFGGNNVSLVLEGRTP</sequence>
<evidence type="ECO:0000256" key="4">
    <source>
        <dbReference type="RuleBase" id="RU003694"/>
    </source>
</evidence>
<dbReference type="SUPFAM" id="SSF53901">
    <property type="entry name" value="Thiolase-like"/>
    <property type="match status" value="2"/>
</dbReference>
<dbReference type="EMBL" id="BAAABX010000048">
    <property type="protein sequence ID" value="GAA0419209.1"/>
    <property type="molecule type" value="Genomic_DNA"/>
</dbReference>
<feature type="domain" description="Ketosynthase family 3 (KS3)" evidence="5">
    <location>
        <begin position="1"/>
        <end position="380"/>
    </location>
</feature>
<dbReference type="InterPro" id="IPR016039">
    <property type="entry name" value="Thiolase-like"/>
</dbReference>
<accession>A0ABN0YXW6</accession>
<dbReference type="InterPro" id="IPR014030">
    <property type="entry name" value="Ketoacyl_synth_N"/>
</dbReference>
<dbReference type="InterPro" id="IPR000794">
    <property type="entry name" value="Beta-ketoacyl_synthase"/>
</dbReference>
<dbReference type="Proteomes" id="UP001500879">
    <property type="component" value="Unassembled WGS sequence"/>
</dbReference>
<dbReference type="Pfam" id="PF02801">
    <property type="entry name" value="Ketoacyl-synt_C"/>
    <property type="match status" value="1"/>
</dbReference>
<dbReference type="Pfam" id="PF00109">
    <property type="entry name" value="ketoacyl-synt"/>
    <property type="match status" value="1"/>
</dbReference>
<organism evidence="6 7">
    <name type="scientific">Streptomyces luteireticuli</name>
    <dbReference type="NCBI Taxonomy" id="173858"/>
    <lineage>
        <taxon>Bacteria</taxon>
        <taxon>Bacillati</taxon>
        <taxon>Actinomycetota</taxon>
        <taxon>Actinomycetes</taxon>
        <taxon>Kitasatosporales</taxon>
        <taxon>Streptomycetaceae</taxon>
        <taxon>Streptomyces</taxon>
    </lineage>
</organism>
<dbReference type="InterPro" id="IPR020841">
    <property type="entry name" value="PKS_Beta-ketoAc_synthase_dom"/>
</dbReference>
<proteinExistence type="inferred from homology"/>
<evidence type="ECO:0000256" key="1">
    <source>
        <dbReference type="ARBA" id="ARBA00008467"/>
    </source>
</evidence>
<evidence type="ECO:0000259" key="5">
    <source>
        <dbReference type="PROSITE" id="PS52004"/>
    </source>
</evidence>
<dbReference type="InterPro" id="IPR014031">
    <property type="entry name" value="Ketoacyl_synth_C"/>
</dbReference>
<dbReference type="PANTHER" id="PTHR11712">
    <property type="entry name" value="POLYKETIDE SYNTHASE-RELATED"/>
    <property type="match status" value="1"/>
</dbReference>
<evidence type="ECO:0000256" key="3">
    <source>
        <dbReference type="ARBA" id="ARBA00023315"/>
    </source>
</evidence>
<keyword evidence="2 4" id="KW-0808">Transferase</keyword>
<gene>
    <name evidence="6" type="ORF">GCM10010357_45720</name>
</gene>